<feature type="transmembrane region" description="Helical" evidence="2">
    <location>
        <begin position="51"/>
        <end position="72"/>
    </location>
</feature>
<dbReference type="PANTHER" id="PTHR33219:SF14">
    <property type="entry name" value="PROTEIN COFACTOR ASSEMBLY OF COMPLEX C SUBUNIT B CCB3, CHLOROPLASTIC-RELATED"/>
    <property type="match status" value="1"/>
</dbReference>
<keyword evidence="2" id="KW-0472">Membrane</keyword>
<protein>
    <submittedName>
        <fullName evidence="3">YggT family protein</fullName>
    </submittedName>
</protein>
<reference evidence="3 4" key="1">
    <citation type="submission" date="2019-05" db="EMBL/GenBank/DDBJ databases">
        <title>The metagenome of a microbial culture collection derived from dairy environment covers the genomic content of the human microbiome.</title>
        <authorList>
            <person name="Roder T."/>
            <person name="Wuthrich D."/>
            <person name="Sattari Z."/>
            <person name="Von Ah U."/>
            <person name="Bar C."/>
            <person name="Ronchi F."/>
            <person name="Macpherson A.J."/>
            <person name="Ganal-Vonarburg S.C."/>
            <person name="Bruggmann R."/>
            <person name="Vergeres G."/>
        </authorList>
    </citation>
    <scope>NUCLEOTIDE SEQUENCE [LARGE SCALE GENOMIC DNA]</scope>
    <source>
        <strain evidence="3 4">FAM 18815</strain>
    </source>
</reference>
<keyword evidence="2" id="KW-0812">Transmembrane</keyword>
<name>A0A5R9BWC2_9LACO</name>
<accession>A0A5R9BWC2</accession>
<keyword evidence="2" id="KW-1133">Transmembrane helix</keyword>
<dbReference type="OrthoDB" id="47652at2"/>
<sequence length="93" mass="10735">MITMIFQLLHWAIQLYMLGIFIWVLMSWLPGAYQSTFGRWLTKICQPYMSWFRFIPPIMGIDFSPILALLVLELCANGLTYIEALLLGGVIYG</sequence>
<dbReference type="Proteomes" id="UP000305541">
    <property type="component" value="Unassembled WGS sequence"/>
</dbReference>
<evidence type="ECO:0000256" key="1">
    <source>
        <dbReference type="ARBA" id="ARBA00010894"/>
    </source>
</evidence>
<proteinExistence type="inferred from homology"/>
<evidence type="ECO:0000256" key="2">
    <source>
        <dbReference type="SAM" id="Phobius"/>
    </source>
</evidence>
<gene>
    <name evidence="3" type="ORF">FEZ51_03545</name>
</gene>
<dbReference type="EMBL" id="VBTH01000004">
    <property type="protein sequence ID" value="TLQ04998.1"/>
    <property type="molecule type" value="Genomic_DNA"/>
</dbReference>
<dbReference type="Pfam" id="PF02325">
    <property type="entry name" value="CCB3_YggT"/>
    <property type="match status" value="1"/>
</dbReference>
<feature type="transmembrane region" description="Helical" evidence="2">
    <location>
        <begin position="12"/>
        <end position="31"/>
    </location>
</feature>
<comment type="caution">
    <text evidence="3">The sequence shown here is derived from an EMBL/GenBank/DDBJ whole genome shotgun (WGS) entry which is preliminary data.</text>
</comment>
<evidence type="ECO:0000313" key="4">
    <source>
        <dbReference type="Proteomes" id="UP000305541"/>
    </source>
</evidence>
<comment type="similarity">
    <text evidence="1">Belongs to the YggT family.</text>
</comment>
<organism evidence="3 4">
    <name type="scientific">Pediococcus stilesii</name>
    <dbReference type="NCBI Taxonomy" id="331679"/>
    <lineage>
        <taxon>Bacteria</taxon>
        <taxon>Bacillati</taxon>
        <taxon>Bacillota</taxon>
        <taxon>Bacilli</taxon>
        <taxon>Lactobacillales</taxon>
        <taxon>Lactobacillaceae</taxon>
        <taxon>Pediococcus</taxon>
    </lineage>
</organism>
<dbReference type="RefSeq" id="WP_138474030.1">
    <property type="nucleotide sequence ID" value="NZ_VBTH01000004.1"/>
</dbReference>
<dbReference type="AlphaFoldDB" id="A0A5R9BWC2"/>
<evidence type="ECO:0000313" key="3">
    <source>
        <dbReference type="EMBL" id="TLQ04998.1"/>
    </source>
</evidence>
<dbReference type="GO" id="GO:0016020">
    <property type="term" value="C:membrane"/>
    <property type="evidence" value="ECO:0007669"/>
    <property type="project" value="InterPro"/>
</dbReference>
<dbReference type="PANTHER" id="PTHR33219">
    <property type="entry name" value="YLMG HOMOLOG PROTEIN 2, CHLOROPLASTIC"/>
    <property type="match status" value="1"/>
</dbReference>
<dbReference type="InterPro" id="IPR003425">
    <property type="entry name" value="CCB3/YggT"/>
</dbReference>